<reference evidence="1" key="1">
    <citation type="submission" date="2024-09" db="EMBL/GenBank/DDBJ databases">
        <title>Draft Genome Sequences of Neofusicoccum parvum.</title>
        <authorList>
            <person name="Ashida A."/>
            <person name="Camagna M."/>
            <person name="Tanaka A."/>
            <person name="Takemoto D."/>
        </authorList>
    </citation>
    <scope>NUCLEOTIDE SEQUENCE</scope>
    <source>
        <strain evidence="1">PPO83</strain>
    </source>
</reference>
<evidence type="ECO:0000313" key="1">
    <source>
        <dbReference type="EMBL" id="GME50760.1"/>
    </source>
</evidence>
<sequence>MNYLRRLTPSPSAVAIARNHPAQATGVSALALVLLVWCVRDYRAFLALGRGGVPYNPLGWAAITFLIRPFALSKTAAMRTDDYPATGAHEDVAALPPRTGSRAQVGGIAPHRQLSQHPPEELREDIHNLFANAAAVNPEILEIKTSGYERHNDALFVAEKLLQKAQASGLPQTAVIANGEIGHPHPDLSIHLYMSPADARVLIEKGWAERHRMSVPEGSLSRNIPIFSRIGDTFLMIYGPRDEGEMAVLGVILRNSIRFMTRQEDFQDPEWKIRVSK</sequence>
<keyword evidence="2" id="KW-1185">Reference proteome</keyword>
<proteinExistence type="predicted"/>
<accession>A0ACB5SP66</accession>
<gene>
    <name evidence="1" type="primary">g7922</name>
    <name evidence="1" type="ORF">NpPPO83_00007922</name>
</gene>
<comment type="caution">
    <text evidence="1">The sequence shown here is derived from an EMBL/GenBank/DDBJ whole genome shotgun (WGS) entry which is preliminary data.</text>
</comment>
<organism evidence="1 2">
    <name type="scientific">Neofusicoccum parvum</name>
    <dbReference type="NCBI Taxonomy" id="310453"/>
    <lineage>
        <taxon>Eukaryota</taxon>
        <taxon>Fungi</taxon>
        <taxon>Dikarya</taxon>
        <taxon>Ascomycota</taxon>
        <taxon>Pezizomycotina</taxon>
        <taxon>Dothideomycetes</taxon>
        <taxon>Dothideomycetes incertae sedis</taxon>
        <taxon>Botryosphaeriales</taxon>
        <taxon>Botryosphaeriaceae</taxon>
        <taxon>Neofusicoccum</taxon>
    </lineage>
</organism>
<name>A0ACB5SP66_9PEZI</name>
<evidence type="ECO:0000313" key="2">
    <source>
        <dbReference type="Proteomes" id="UP001165186"/>
    </source>
</evidence>
<dbReference type="EMBL" id="BSXG01000168">
    <property type="protein sequence ID" value="GME50760.1"/>
    <property type="molecule type" value="Genomic_DNA"/>
</dbReference>
<protein>
    <submittedName>
        <fullName evidence="1">Uncharacterized protein LTHEOB_10122</fullName>
    </submittedName>
</protein>
<dbReference type="Proteomes" id="UP001165186">
    <property type="component" value="Unassembled WGS sequence"/>
</dbReference>